<feature type="transmembrane region" description="Helical" evidence="13">
    <location>
        <begin position="89"/>
        <end position="107"/>
    </location>
</feature>
<keyword evidence="6" id="KW-0256">Endoplasmic reticulum</keyword>
<dbReference type="GO" id="GO:0051131">
    <property type="term" value="P:chaperone-mediated protein complex assembly"/>
    <property type="evidence" value="ECO:0007669"/>
    <property type="project" value="TreeGrafter"/>
</dbReference>
<dbReference type="PANTHER" id="PTHR13163">
    <property type="entry name" value="SPINAL CORD EXPRESSION PROTEIN 4"/>
    <property type="match status" value="1"/>
</dbReference>
<evidence type="ECO:0000313" key="15">
    <source>
        <dbReference type="RefSeq" id="XP_026485796.2"/>
    </source>
</evidence>
<keyword evidence="14" id="KW-1185">Reference proteome</keyword>
<evidence type="ECO:0000256" key="5">
    <source>
        <dbReference type="ARBA" id="ARBA00022692"/>
    </source>
</evidence>
<protein>
    <recommendedName>
        <fullName evidence="12">Novel acetylcholine receptor chaperone</fullName>
    </recommendedName>
</protein>
<dbReference type="RefSeq" id="XP_026485796.2">
    <property type="nucleotide sequence ID" value="XM_026630011.2"/>
</dbReference>
<dbReference type="GeneID" id="113393228"/>
<feature type="transmembrane region" description="Helical" evidence="13">
    <location>
        <begin position="63"/>
        <end position="82"/>
    </location>
</feature>
<dbReference type="GO" id="GO:0005789">
    <property type="term" value="C:endoplasmic reticulum membrane"/>
    <property type="evidence" value="ECO:0007669"/>
    <property type="project" value="UniProtKB-SubCell"/>
</dbReference>
<organism evidence="14 15">
    <name type="scientific">Vanessa tameamea</name>
    <name type="common">Kamehameha butterfly</name>
    <dbReference type="NCBI Taxonomy" id="334116"/>
    <lineage>
        <taxon>Eukaryota</taxon>
        <taxon>Metazoa</taxon>
        <taxon>Ecdysozoa</taxon>
        <taxon>Arthropoda</taxon>
        <taxon>Hexapoda</taxon>
        <taxon>Insecta</taxon>
        <taxon>Pterygota</taxon>
        <taxon>Neoptera</taxon>
        <taxon>Endopterygota</taxon>
        <taxon>Lepidoptera</taxon>
        <taxon>Glossata</taxon>
        <taxon>Ditrysia</taxon>
        <taxon>Papilionoidea</taxon>
        <taxon>Nymphalidae</taxon>
        <taxon>Nymphalinae</taxon>
        <taxon>Vanessa</taxon>
    </lineage>
</organism>
<evidence type="ECO:0000256" key="6">
    <source>
        <dbReference type="ARBA" id="ARBA00022824"/>
    </source>
</evidence>
<gene>
    <name evidence="15" type="primary">LOC113393228</name>
</gene>
<keyword evidence="7 13" id="KW-1133">Transmembrane helix</keyword>
<comment type="similarity">
    <text evidence="4">Belongs to the DoxX family.</text>
</comment>
<proteinExistence type="inferred from homology"/>
<keyword evidence="8 13" id="KW-0472">Membrane</keyword>
<reference evidence="15" key="1">
    <citation type="submission" date="2025-08" db="UniProtKB">
        <authorList>
            <consortium name="RefSeq"/>
        </authorList>
    </citation>
    <scope>IDENTIFICATION</scope>
    <source>
        <tissue evidence="15">Whole body</tissue>
    </source>
</reference>
<evidence type="ECO:0000256" key="12">
    <source>
        <dbReference type="ARBA" id="ARBA00024424"/>
    </source>
</evidence>
<dbReference type="InterPro" id="IPR040399">
    <property type="entry name" value="TMEM35A/B"/>
</dbReference>
<keyword evidence="11" id="KW-0968">Cytoplasmic vesicle</keyword>
<dbReference type="Pfam" id="PF13564">
    <property type="entry name" value="DoxX_2"/>
    <property type="match status" value="1"/>
</dbReference>
<keyword evidence="10" id="KW-0143">Chaperone</keyword>
<keyword evidence="9" id="KW-0576">Peroxisome</keyword>
<dbReference type="OrthoDB" id="432685at2759"/>
<sequence length="157" mass="17667">MGSSIVLKSLSILLGIFFIFVGITKLTPFISKELHKDLRKEYVRYAKVFPLTTMLDFKVPSKWYRRSVGGLEILFGLALAIIPSHKVKNIANVGLVLLMILAAYSHLMVGDPFDRCAPALVFFFMLSGRLVVWYQTSRREELEKAAATQNGNGLKKD</sequence>
<dbReference type="PANTHER" id="PTHR13163:SF0">
    <property type="entry name" value="NOVEL ACETYLCHOLINE RECEPTOR CHAPERONE"/>
    <property type="match status" value="1"/>
</dbReference>
<evidence type="ECO:0000256" key="9">
    <source>
        <dbReference type="ARBA" id="ARBA00023140"/>
    </source>
</evidence>
<evidence type="ECO:0000256" key="10">
    <source>
        <dbReference type="ARBA" id="ARBA00023186"/>
    </source>
</evidence>
<evidence type="ECO:0000313" key="14">
    <source>
        <dbReference type="Proteomes" id="UP001652626"/>
    </source>
</evidence>
<dbReference type="GO" id="GO:0031410">
    <property type="term" value="C:cytoplasmic vesicle"/>
    <property type="evidence" value="ECO:0007669"/>
    <property type="project" value="UniProtKB-SubCell"/>
</dbReference>
<dbReference type="OMA" id="YQTSRRE"/>
<name>A0A8B8HQF2_VANTA</name>
<keyword evidence="15" id="KW-0675">Receptor</keyword>
<dbReference type="Proteomes" id="UP001652626">
    <property type="component" value="Chromosome 6"/>
</dbReference>
<evidence type="ECO:0000256" key="13">
    <source>
        <dbReference type="SAM" id="Phobius"/>
    </source>
</evidence>
<evidence type="ECO:0000256" key="7">
    <source>
        <dbReference type="ARBA" id="ARBA00022989"/>
    </source>
</evidence>
<dbReference type="GO" id="GO:2000010">
    <property type="term" value="P:positive regulation of protein localization to cell surface"/>
    <property type="evidence" value="ECO:0007669"/>
    <property type="project" value="TreeGrafter"/>
</dbReference>
<evidence type="ECO:0000256" key="11">
    <source>
        <dbReference type="ARBA" id="ARBA00023329"/>
    </source>
</evidence>
<evidence type="ECO:0000256" key="8">
    <source>
        <dbReference type="ARBA" id="ARBA00023136"/>
    </source>
</evidence>
<comment type="subcellular location">
    <subcellularLocation>
        <location evidence="2">Cytoplasmic vesicle</location>
    </subcellularLocation>
    <subcellularLocation>
        <location evidence="1">Endoplasmic reticulum membrane</location>
        <topology evidence="1">Multi-pass membrane protein</topology>
    </subcellularLocation>
    <subcellularLocation>
        <location evidence="3">Peroxisome membrane</location>
        <topology evidence="3">Multi-pass membrane protein</topology>
    </subcellularLocation>
</comment>
<feature type="transmembrane region" description="Helical" evidence="13">
    <location>
        <begin position="119"/>
        <end position="136"/>
    </location>
</feature>
<feature type="transmembrane region" description="Helical" evidence="13">
    <location>
        <begin position="12"/>
        <end position="30"/>
    </location>
</feature>
<evidence type="ECO:0000256" key="4">
    <source>
        <dbReference type="ARBA" id="ARBA00006679"/>
    </source>
</evidence>
<dbReference type="GO" id="GO:0005778">
    <property type="term" value="C:peroxisomal membrane"/>
    <property type="evidence" value="ECO:0007669"/>
    <property type="project" value="UniProtKB-SubCell"/>
</dbReference>
<keyword evidence="5 13" id="KW-0812">Transmembrane</keyword>
<dbReference type="AlphaFoldDB" id="A0A8B8HQF2"/>
<accession>A0A8B8HQF2</accession>
<evidence type="ECO:0000256" key="2">
    <source>
        <dbReference type="ARBA" id="ARBA00004541"/>
    </source>
</evidence>
<dbReference type="InterPro" id="IPR032808">
    <property type="entry name" value="DoxX"/>
</dbReference>
<evidence type="ECO:0000256" key="1">
    <source>
        <dbReference type="ARBA" id="ARBA00004477"/>
    </source>
</evidence>
<evidence type="ECO:0000256" key="3">
    <source>
        <dbReference type="ARBA" id="ARBA00004585"/>
    </source>
</evidence>